<dbReference type="NCBIfam" id="NF001899">
    <property type="entry name" value="PRK00654.1-2"/>
    <property type="match status" value="1"/>
</dbReference>
<dbReference type="PANTHER" id="PTHR45825">
    <property type="entry name" value="GRANULE-BOUND STARCH SYNTHASE 1, CHLOROPLASTIC/AMYLOPLASTIC"/>
    <property type="match status" value="1"/>
</dbReference>
<accession>A0A6N8IWA5</accession>
<dbReference type="GO" id="GO:0005978">
    <property type="term" value="P:glycogen biosynthetic process"/>
    <property type="evidence" value="ECO:0007669"/>
    <property type="project" value="UniProtKB-UniRule"/>
</dbReference>
<dbReference type="SUPFAM" id="SSF53756">
    <property type="entry name" value="UDP-Glycosyltransferase/glycogen phosphorylase"/>
    <property type="match status" value="1"/>
</dbReference>
<dbReference type="Gene3D" id="3.40.50.2000">
    <property type="entry name" value="Glycogen Phosphorylase B"/>
    <property type="match status" value="2"/>
</dbReference>
<dbReference type="InterPro" id="IPR011835">
    <property type="entry name" value="GS/SS"/>
</dbReference>
<proteinExistence type="inferred from homology"/>
<evidence type="ECO:0000256" key="8">
    <source>
        <dbReference type="HAMAP-Rule" id="MF_00484"/>
    </source>
</evidence>
<keyword evidence="7 8" id="KW-0320">Glycogen biosynthesis</keyword>
<feature type="binding site" evidence="8">
    <location>
        <position position="15"/>
    </location>
    <ligand>
        <name>ADP-alpha-D-glucose</name>
        <dbReference type="ChEBI" id="CHEBI:57498"/>
    </ligand>
</feature>
<dbReference type="AlphaFoldDB" id="A0A6N8IWA5"/>
<comment type="catalytic activity">
    <reaction evidence="1 8">
        <text>[(1-&gt;4)-alpha-D-glucosyl](n) + ADP-alpha-D-glucose = [(1-&gt;4)-alpha-D-glucosyl](n+1) + ADP + H(+)</text>
        <dbReference type="Rhea" id="RHEA:18189"/>
        <dbReference type="Rhea" id="RHEA-COMP:9584"/>
        <dbReference type="Rhea" id="RHEA-COMP:9587"/>
        <dbReference type="ChEBI" id="CHEBI:15378"/>
        <dbReference type="ChEBI" id="CHEBI:15444"/>
        <dbReference type="ChEBI" id="CHEBI:57498"/>
        <dbReference type="ChEBI" id="CHEBI:456216"/>
        <dbReference type="EC" id="2.4.1.21"/>
    </reaction>
</comment>
<gene>
    <name evidence="8 11" type="primary">glgA</name>
    <name evidence="11" type="ORF">GON04_16785</name>
</gene>
<sequence length="490" mass="51508">MKILFATPECAPWVKTGGLGDVSGALPAALAALGHDVRVLLPAYRGMRVSGELGDGVDLPARGPWPAAQLLPVKADNGVTLLLLAAPSLYQRAGGPYVDAGGADYHDNVLRFGFLGRIAALLGTPASPLGDWRADIVHANDWPCGLAPLYLRQARELAPRQPMAASVMTIHNMAFQGTFAMDNADRLGIPGIWRGIDGVEFWGQLSMLKAGLQFADAITTVSPTYAREIQTPAFGVGLDGVLRARSAHLTGILNGIDTAAWNPASDVQLLHHFSAGDLAAKARNKAGLQAQLGLAAAPQAPLFGVVSRLTSQKGIDLVLQNLDAVLAGGGQLAVLGLGDPALQAALRDAAARAPRQVHVTLGFNEQLAHRIEAGADCFLMPSRFEPCGLNQMYSQAYGTPPLVNATGGLVDSVVDADDDPKGGTGFVMRSADAAGFAEALGRVRQAWQDPARWRRIQANGMARPFGWDASARRYLEVYAQAMAAAAEPVA</sequence>
<keyword evidence="6 8" id="KW-0808">Transferase</keyword>
<comment type="pathway">
    <text evidence="3 8">Glycan biosynthesis; glycogen biosynthesis.</text>
</comment>
<evidence type="ECO:0000256" key="7">
    <source>
        <dbReference type="ARBA" id="ARBA00023056"/>
    </source>
</evidence>
<evidence type="ECO:0000259" key="9">
    <source>
        <dbReference type="Pfam" id="PF00534"/>
    </source>
</evidence>
<evidence type="ECO:0000313" key="12">
    <source>
        <dbReference type="Proteomes" id="UP000469385"/>
    </source>
</evidence>
<comment type="similarity">
    <text evidence="4 8">Belongs to the glycosyltransferase 1 family. Bacterial/plant glycogen synthase subfamily.</text>
</comment>
<organism evidence="11 12">
    <name type="scientific">Ramlibacter pinisoli</name>
    <dbReference type="NCBI Taxonomy" id="2682844"/>
    <lineage>
        <taxon>Bacteria</taxon>
        <taxon>Pseudomonadati</taxon>
        <taxon>Pseudomonadota</taxon>
        <taxon>Betaproteobacteria</taxon>
        <taxon>Burkholderiales</taxon>
        <taxon>Comamonadaceae</taxon>
        <taxon>Ramlibacter</taxon>
    </lineage>
</organism>
<dbReference type="PANTHER" id="PTHR45825:SF11">
    <property type="entry name" value="ALPHA AMYLASE DOMAIN-CONTAINING PROTEIN"/>
    <property type="match status" value="1"/>
</dbReference>
<keyword evidence="5 8" id="KW-0328">Glycosyltransferase</keyword>
<dbReference type="InterPro" id="IPR001296">
    <property type="entry name" value="Glyco_trans_1"/>
</dbReference>
<feature type="domain" description="Glycosyl transferase family 1" evidence="9">
    <location>
        <begin position="299"/>
        <end position="454"/>
    </location>
</feature>
<dbReference type="NCBIfam" id="TIGR02095">
    <property type="entry name" value="glgA"/>
    <property type="match status" value="1"/>
</dbReference>
<comment type="caution">
    <text evidence="11">The sequence shown here is derived from an EMBL/GenBank/DDBJ whole genome shotgun (WGS) entry which is preliminary data.</text>
</comment>
<protein>
    <recommendedName>
        <fullName evidence="8">Glycogen synthase</fullName>
        <ecNumber evidence="8">2.4.1.21</ecNumber>
    </recommendedName>
    <alternativeName>
        <fullName evidence="8">Starch [bacterial glycogen] synthase</fullName>
    </alternativeName>
</protein>
<dbReference type="EMBL" id="WSEL01000009">
    <property type="protein sequence ID" value="MVQ31117.1"/>
    <property type="molecule type" value="Genomic_DNA"/>
</dbReference>
<dbReference type="EC" id="2.4.1.21" evidence="8"/>
<evidence type="ECO:0000256" key="5">
    <source>
        <dbReference type="ARBA" id="ARBA00022676"/>
    </source>
</evidence>
<evidence type="ECO:0000256" key="1">
    <source>
        <dbReference type="ARBA" id="ARBA00001478"/>
    </source>
</evidence>
<dbReference type="Pfam" id="PF08323">
    <property type="entry name" value="Glyco_transf_5"/>
    <property type="match status" value="1"/>
</dbReference>
<keyword evidence="12" id="KW-1185">Reference proteome</keyword>
<evidence type="ECO:0000259" key="10">
    <source>
        <dbReference type="Pfam" id="PF08323"/>
    </source>
</evidence>
<dbReference type="CDD" id="cd03791">
    <property type="entry name" value="GT5_Glycogen_synthase_DULL1-like"/>
    <property type="match status" value="1"/>
</dbReference>
<feature type="domain" description="Starch synthase catalytic" evidence="10">
    <location>
        <begin position="2"/>
        <end position="243"/>
    </location>
</feature>
<dbReference type="Proteomes" id="UP000469385">
    <property type="component" value="Unassembled WGS sequence"/>
</dbReference>
<dbReference type="UniPathway" id="UPA00164"/>
<evidence type="ECO:0000256" key="4">
    <source>
        <dbReference type="ARBA" id="ARBA00010281"/>
    </source>
</evidence>
<reference evidence="11 12" key="1">
    <citation type="submission" date="2019-12" db="EMBL/GenBank/DDBJ databases">
        <authorList>
            <person name="Huq M.A."/>
        </authorList>
    </citation>
    <scope>NUCLEOTIDE SEQUENCE [LARGE SCALE GENOMIC DNA]</scope>
    <source>
        <strain evidence="11 12">MAH-25</strain>
    </source>
</reference>
<evidence type="ECO:0000313" key="11">
    <source>
        <dbReference type="EMBL" id="MVQ31117.1"/>
    </source>
</evidence>
<dbReference type="RefSeq" id="WP_157399207.1">
    <property type="nucleotide sequence ID" value="NZ_WSEL01000009.1"/>
</dbReference>
<evidence type="ECO:0000256" key="2">
    <source>
        <dbReference type="ARBA" id="ARBA00002764"/>
    </source>
</evidence>
<evidence type="ECO:0000256" key="3">
    <source>
        <dbReference type="ARBA" id="ARBA00004964"/>
    </source>
</evidence>
<dbReference type="GO" id="GO:0009011">
    <property type="term" value="F:alpha-1,4-glucan glucosyltransferase (ADP-glucose donor) activity"/>
    <property type="evidence" value="ECO:0007669"/>
    <property type="project" value="UniProtKB-UniRule"/>
</dbReference>
<dbReference type="HAMAP" id="MF_00484">
    <property type="entry name" value="Glycogen_synth"/>
    <property type="match status" value="1"/>
</dbReference>
<dbReference type="InterPro" id="IPR013534">
    <property type="entry name" value="Starch_synth_cat_dom"/>
</dbReference>
<evidence type="ECO:0000256" key="6">
    <source>
        <dbReference type="ARBA" id="ARBA00022679"/>
    </source>
</evidence>
<dbReference type="Pfam" id="PF00534">
    <property type="entry name" value="Glycos_transf_1"/>
    <property type="match status" value="1"/>
</dbReference>
<name>A0A6N8IWA5_9BURK</name>
<dbReference type="GO" id="GO:0004373">
    <property type="term" value="F:alpha-1,4-glucan glucosyltransferase (UDP-glucose donor) activity"/>
    <property type="evidence" value="ECO:0007669"/>
    <property type="project" value="InterPro"/>
</dbReference>
<comment type="function">
    <text evidence="2 8">Synthesizes alpha-1,4-glucan chains using ADP-glucose.</text>
</comment>